<dbReference type="Proteomes" id="UP000516696">
    <property type="component" value="Chromosome"/>
</dbReference>
<dbReference type="EMBL" id="JASUBT010000006">
    <property type="protein sequence ID" value="MDL4935999.1"/>
    <property type="molecule type" value="Genomic_DNA"/>
</dbReference>
<dbReference type="Proteomes" id="UP000439965">
    <property type="component" value="Unassembled WGS sequence"/>
</dbReference>
<evidence type="ECO:0000313" key="2">
    <source>
        <dbReference type="EMBL" id="MDL4935999.1"/>
    </source>
</evidence>
<reference evidence="4 6" key="2">
    <citation type="submission" date="2020-03" db="EMBL/GenBank/DDBJ databases">
        <title>Characterization of ganglioside-mimicking enterococci.</title>
        <authorList>
            <person name="Patry R.T."/>
            <person name="Nothaft H."/>
            <person name="Bridger R."/>
            <person name="Shajahan A."/>
            <person name="Huynh S."/>
            <person name="Sanchez S."/>
            <person name="Azadi P."/>
            <person name="Cooper K."/>
            <person name="Miller W.G."/>
            <person name="Parker C.T."/>
            <person name="Wells L."/>
            <person name="Szymanski C.M."/>
        </authorList>
    </citation>
    <scope>NUCLEOTIDE SEQUENCE [LARGE SCALE GENOMIC DNA]</scope>
    <source>
        <strain evidence="4 6">EGM181</strain>
    </source>
</reference>
<proteinExistence type="predicted"/>
<evidence type="ECO:0000259" key="1">
    <source>
        <dbReference type="Pfam" id="PF06445"/>
    </source>
</evidence>
<dbReference type="InterPro" id="IPR008319">
    <property type="entry name" value="GyrI-like_CCH_Lin2189-like"/>
</dbReference>
<dbReference type="AlphaFoldDB" id="A0A1V8Z5P3"/>
<dbReference type="EMBL" id="WVTI01000002">
    <property type="protein sequence ID" value="MXS25033.1"/>
    <property type="molecule type" value="Genomic_DNA"/>
</dbReference>
<dbReference type="Proteomes" id="UP001241571">
    <property type="component" value="Unassembled WGS sequence"/>
</dbReference>
<protein>
    <submittedName>
        <fullName evidence="2">GyrI-like domain-containing protein</fullName>
    </submittedName>
</protein>
<dbReference type="RefSeq" id="WP_005471783.1">
    <property type="nucleotide sequence ID" value="NZ_BSYC01000002.1"/>
</dbReference>
<evidence type="ECO:0000313" key="5">
    <source>
        <dbReference type="Proteomes" id="UP000439965"/>
    </source>
</evidence>
<evidence type="ECO:0000313" key="6">
    <source>
        <dbReference type="Proteomes" id="UP000516696"/>
    </source>
</evidence>
<name>A0A1V8Z5P3_ENTGA</name>
<reference evidence="3 5" key="1">
    <citation type="submission" date="2019-04" db="EMBL/GenBank/DDBJ databases">
        <title>Step-wise assembly of the neonatal virome modulated by breast feeding.</title>
        <authorList>
            <person name="Liang G."/>
            <person name="Bushman F."/>
        </authorList>
    </citation>
    <scope>NUCLEOTIDE SEQUENCE [LARGE SCALE GENOMIC DNA]</scope>
    <source>
        <strain evidence="3 5">E3404</strain>
    </source>
</reference>
<dbReference type="GeneID" id="93223240"/>
<reference evidence="2 7" key="3">
    <citation type="submission" date="2023-06" db="EMBL/GenBank/DDBJ databases">
        <title>Acute promotion of culturable opportunistic pathogens and persistent increase of antibiotic resistance following antibiotic exposure in mouse gut microbiota.</title>
        <authorList>
            <person name="Li L."/>
            <person name="Wang B."/>
            <person name="Sun Y."/>
            <person name="Wang M."/>
            <person name="Xu H."/>
        </authorList>
    </citation>
    <scope>NUCLEOTIDE SEQUENCE [LARGE SCALE GENOMIC DNA]</scope>
    <source>
        <strain evidence="2 7">CRI2_2</strain>
    </source>
</reference>
<dbReference type="InterPro" id="IPR029442">
    <property type="entry name" value="GyrI-like"/>
</dbReference>
<evidence type="ECO:0000313" key="3">
    <source>
        <dbReference type="EMBL" id="MXS25033.1"/>
    </source>
</evidence>
<dbReference type="Pfam" id="PF06445">
    <property type="entry name" value="GyrI-like"/>
    <property type="match status" value="1"/>
</dbReference>
<evidence type="ECO:0000313" key="7">
    <source>
        <dbReference type="Proteomes" id="UP001241571"/>
    </source>
</evidence>
<dbReference type="InterPro" id="IPR011256">
    <property type="entry name" value="Reg_factor_effector_dom_sf"/>
</dbReference>
<sequence>MKYEWRKQEKAYYLPKEPQLIEVPAYQFITLTGEGNPNRPEFSEQISALYMMAYGLRMGLKKGSFGNTPFEYTVYPLEGVWTLPEKPQGPIAKEELIYKIMIRQPEQVTADLAAEQLTQIMKKKENRFLERIRFEEYQEGWSVQACHIGPFDTETETFAKMQDYCEAHDLSIVPTMGNYQHREIYLSDPRKTAPEKAKTVLRWRVAKTNKESA</sequence>
<dbReference type="PIRSF" id="PIRSF031644">
    <property type="entry name" value="UCP031644"/>
    <property type="match status" value="1"/>
</dbReference>
<feature type="domain" description="GyrI-like small molecule binding" evidence="1">
    <location>
        <begin position="17"/>
        <end position="205"/>
    </location>
</feature>
<accession>A0A1V8Z5P3</accession>
<organism evidence="2 7">
    <name type="scientific">Enterococcus gallinarum</name>
    <dbReference type="NCBI Taxonomy" id="1353"/>
    <lineage>
        <taxon>Bacteria</taxon>
        <taxon>Bacillati</taxon>
        <taxon>Bacillota</taxon>
        <taxon>Bacilli</taxon>
        <taxon>Lactobacillales</taxon>
        <taxon>Enterococcaceae</taxon>
        <taxon>Enterococcus</taxon>
    </lineage>
</organism>
<dbReference type="EMBL" id="CP050485">
    <property type="protein sequence ID" value="QOG26504.1"/>
    <property type="molecule type" value="Genomic_DNA"/>
</dbReference>
<evidence type="ECO:0000313" key="4">
    <source>
        <dbReference type="EMBL" id="QOG26504.1"/>
    </source>
</evidence>
<gene>
    <name evidence="4" type="ORF">EGM181_04140</name>
    <name evidence="3" type="ORF">GTI89_02935</name>
    <name evidence="2" type="ORF">QRX88_09760</name>
</gene>
<dbReference type="Gene3D" id="3.20.80.10">
    <property type="entry name" value="Regulatory factor, effector binding domain"/>
    <property type="match status" value="1"/>
</dbReference>